<sequence length="490" mass="53696">MTTFNDKNGAPLGEGLLSPDGSVQDKDLSGNLRSYKARVAGSYRAVLPEEITSEIKAGKYWVSPKVDGELWFLILGDESPWLVNPKGKIISGKIPLLEEAAAAASKAEGRTVVAGELFAAVKSGRPRVGDLKSAMGGQKKAEVERLGFSAFDLVEGGTGSSKMPLEDYGERLAVLQKLLEGGKRLKAIQTHEMSKPDEISGLFDELITGGKAEGLVARSDKGIIYKLKPSISLDMVILGYTERTSDPSQVRSILLGLMREDGQFQITSGCGNLGTDENRAMLMKKLKPECVDAELHFASGSGEVYRFVKPKTVAEVKVTDIQAENTAGDAITSMVLQFSEKKWIPVAPMPSASLLHPVLLSQRDDKSVNTNDVRFSQLLERTHVDSTDQPIQITELPKSNLVERMVWTKDNKGQKAVQKMLVWKTGKETKDPNFPAFVVHWTDYSQGRKDPLKREVRLAPNEKQAKAIGAEMIEAKIKKGWVQTNQKKGT</sequence>
<dbReference type="GO" id="GO:0006310">
    <property type="term" value="P:DNA recombination"/>
    <property type="evidence" value="ECO:0007669"/>
    <property type="project" value="InterPro"/>
</dbReference>
<dbReference type="AlphaFoldDB" id="A0A382B7H7"/>
<dbReference type="SUPFAM" id="SSF56091">
    <property type="entry name" value="DNA ligase/mRNA capping enzyme, catalytic domain"/>
    <property type="match status" value="1"/>
</dbReference>
<dbReference type="GO" id="GO:0003910">
    <property type="term" value="F:DNA ligase (ATP) activity"/>
    <property type="evidence" value="ECO:0007669"/>
    <property type="project" value="InterPro"/>
</dbReference>
<protein>
    <recommendedName>
        <fullName evidence="2">DNA ligase ATP-dependent C-terminal domain-containing protein</fullName>
    </recommendedName>
</protein>
<feature type="domain" description="DNA ligase ATP-dependent C-terminal" evidence="2">
    <location>
        <begin position="249"/>
        <end position="366"/>
    </location>
</feature>
<dbReference type="Pfam" id="PF04679">
    <property type="entry name" value="DNA_ligase_A_C"/>
    <property type="match status" value="1"/>
</dbReference>
<organism evidence="3">
    <name type="scientific">marine metagenome</name>
    <dbReference type="NCBI Taxonomy" id="408172"/>
    <lineage>
        <taxon>unclassified sequences</taxon>
        <taxon>metagenomes</taxon>
        <taxon>ecological metagenomes</taxon>
    </lineage>
</organism>
<evidence type="ECO:0000256" key="1">
    <source>
        <dbReference type="SAM" id="MobiDB-lite"/>
    </source>
</evidence>
<evidence type="ECO:0000259" key="2">
    <source>
        <dbReference type="Pfam" id="PF04679"/>
    </source>
</evidence>
<dbReference type="InterPro" id="IPR012340">
    <property type="entry name" value="NA-bd_OB-fold"/>
</dbReference>
<dbReference type="SUPFAM" id="SSF50249">
    <property type="entry name" value="Nucleic acid-binding proteins"/>
    <property type="match status" value="1"/>
</dbReference>
<gene>
    <name evidence="3" type="ORF">METZ01_LOCUS162315</name>
</gene>
<feature type="region of interest" description="Disordered" evidence="1">
    <location>
        <begin position="1"/>
        <end position="23"/>
    </location>
</feature>
<dbReference type="InterPro" id="IPR012309">
    <property type="entry name" value="DNA_ligase_ATP-dep_C"/>
</dbReference>
<reference evidence="3" key="1">
    <citation type="submission" date="2018-05" db="EMBL/GenBank/DDBJ databases">
        <authorList>
            <person name="Lanie J.A."/>
            <person name="Ng W.-L."/>
            <person name="Kazmierczak K.M."/>
            <person name="Andrzejewski T.M."/>
            <person name="Davidsen T.M."/>
            <person name="Wayne K.J."/>
            <person name="Tettelin H."/>
            <person name="Glass J.I."/>
            <person name="Rusch D."/>
            <person name="Podicherti R."/>
            <person name="Tsui H.-C.T."/>
            <person name="Winkler M.E."/>
        </authorList>
    </citation>
    <scope>NUCLEOTIDE SEQUENCE</scope>
</reference>
<proteinExistence type="predicted"/>
<dbReference type="EMBL" id="UINC01028454">
    <property type="protein sequence ID" value="SVB09461.1"/>
    <property type="molecule type" value="Genomic_DNA"/>
</dbReference>
<dbReference type="Gene3D" id="2.40.50.140">
    <property type="entry name" value="Nucleic acid-binding proteins"/>
    <property type="match status" value="1"/>
</dbReference>
<evidence type="ECO:0000313" key="3">
    <source>
        <dbReference type="EMBL" id="SVB09461.1"/>
    </source>
</evidence>
<dbReference type="Gene3D" id="3.30.470.30">
    <property type="entry name" value="DNA ligase/mRNA capping enzyme"/>
    <property type="match status" value="1"/>
</dbReference>
<name>A0A382B7H7_9ZZZZ</name>
<accession>A0A382B7H7</accession>
<dbReference type="GO" id="GO:0006281">
    <property type="term" value="P:DNA repair"/>
    <property type="evidence" value="ECO:0007669"/>
    <property type="project" value="InterPro"/>
</dbReference>